<gene>
    <name evidence="2" type="ORF">GGE06_005955</name>
</gene>
<protein>
    <recommendedName>
        <fullName evidence="1">DUF7739 domain-containing protein</fullName>
    </recommendedName>
</protein>
<dbReference type="InterPro" id="IPR056641">
    <property type="entry name" value="DUF7739"/>
</dbReference>
<dbReference type="EMBL" id="JACHJY010000009">
    <property type="protein sequence ID" value="MBB4985005.1"/>
    <property type="molecule type" value="Genomic_DNA"/>
</dbReference>
<name>A0A7W7U7E0_9ACTN</name>
<dbReference type="AlphaFoldDB" id="A0A7W7U7E0"/>
<accession>A0A7W7U7E0</accession>
<organism evidence="2 3">
    <name type="scientific">Streptomyces nymphaeiformis</name>
    <dbReference type="NCBI Taxonomy" id="2663842"/>
    <lineage>
        <taxon>Bacteria</taxon>
        <taxon>Bacillati</taxon>
        <taxon>Actinomycetota</taxon>
        <taxon>Actinomycetes</taxon>
        <taxon>Kitasatosporales</taxon>
        <taxon>Streptomycetaceae</taxon>
        <taxon>Streptomyces</taxon>
    </lineage>
</organism>
<sequence length="99" mass="11017">MGYRISHNGTESTLSYLQIEQLGVEVKRAASTFGWMTLRPLFAPSRDGYMEIDAAQAAKHGKALLKVAGKLPDGWDRIARRIGESAERAARANEPWVWS</sequence>
<feature type="domain" description="DUF7739" evidence="1">
    <location>
        <begin position="11"/>
        <end position="99"/>
    </location>
</feature>
<keyword evidence="3" id="KW-1185">Reference proteome</keyword>
<evidence type="ECO:0000313" key="2">
    <source>
        <dbReference type="EMBL" id="MBB4985005.1"/>
    </source>
</evidence>
<dbReference type="Pfam" id="PF24881">
    <property type="entry name" value="DUF7739"/>
    <property type="match status" value="1"/>
</dbReference>
<dbReference type="Proteomes" id="UP000582643">
    <property type="component" value="Unassembled WGS sequence"/>
</dbReference>
<dbReference type="RefSeq" id="WP_184932232.1">
    <property type="nucleotide sequence ID" value="NZ_JACHJY010000009.1"/>
</dbReference>
<reference evidence="2 3" key="1">
    <citation type="submission" date="2020-08" db="EMBL/GenBank/DDBJ databases">
        <title>Genomic Encyclopedia of Type Strains, Phase III (KMG-III): the genomes of soil and plant-associated and newly described type strains.</title>
        <authorList>
            <person name="Whitman W."/>
        </authorList>
    </citation>
    <scope>NUCLEOTIDE SEQUENCE [LARGE SCALE GENOMIC DNA]</scope>
    <source>
        <strain evidence="2 3">SFB5A</strain>
    </source>
</reference>
<evidence type="ECO:0000313" key="3">
    <source>
        <dbReference type="Proteomes" id="UP000582643"/>
    </source>
</evidence>
<comment type="caution">
    <text evidence="2">The sequence shown here is derived from an EMBL/GenBank/DDBJ whole genome shotgun (WGS) entry which is preliminary data.</text>
</comment>
<proteinExistence type="predicted"/>
<evidence type="ECO:0000259" key="1">
    <source>
        <dbReference type="Pfam" id="PF24881"/>
    </source>
</evidence>